<dbReference type="EMBL" id="MU853224">
    <property type="protein sequence ID" value="KAK4126735.1"/>
    <property type="molecule type" value="Genomic_DNA"/>
</dbReference>
<sequence>MTTDLAERRVPMSREVRHAAINMLAMVRRRHRRCSLATTVRDLSAPFSYSVSSTAAVLSCGEPLPVGRHGELVVEGREQPLHGPYPSPARPNRRPRDVHEGGIIPQIASSRPQFPTLPEPQNVSVSHPPIPGRTVGHGLSTNEGRYETRDGIWQACHSQ</sequence>
<dbReference type="GeneID" id="87822849"/>
<dbReference type="AlphaFoldDB" id="A0AAN6U5D6"/>
<evidence type="ECO:0000313" key="2">
    <source>
        <dbReference type="EMBL" id="KAK4126735.1"/>
    </source>
</evidence>
<organism evidence="2 3">
    <name type="scientific">Parathielavia appendiculata</name>
    <dbReference type="NCBI Taxonomy" id="2587402"/>
    <lineage>
        <taxon>Eukaryota</taxon>
        <taxon>Fungi</taxon>
        <taxon>Dikarya</taxon>
        <taxon>Ascomycota</taxon>
        <taxon>Pezizomycotina</taxon>
        <taxon>Sordariomycetes</taxon>
        <taxon>Sordariomycetidae</taxon>
        <taxon>Sordariales</taxon>
        <taxon>Chaetomiaceae</taxon>
        <taxon>Parathielavia</taxon>
    </lineage>
</organism>
<evidence type="ECO:0000256" key="1">
    <source>
        <dbReference type="SAM" id="MobiDB-lite"/>
    </source>
</evidence>
<name>A0AAN6U5D6_9PEZI</name>
<keyword evidence="3" id="KW-1185">Reference proteome</keyword>
<accession>A0AAN6U5D6</accession>
<feature type="region of interest" description="Disordered" evidence="1">
    <location>
        <begin position="76"/>
        <end position="146"/>
    </location>
</feature>
<comment type="caution">
    <text evidence="2">The sequence shown here is derived from an EMBL/GenBank/DDBJ whole genome shotgun (WGS) entry which is preliminary data.</text>
</comment>
<reference evidence="2" key="1">
    <citation type="journal article" date="2023" name="Mol. Phylogenet. Evol.">
        <title>Genome-scale phylogeny and comparative genomics of the fungal order Sordariales.</title>
        <authorList>
            <person name="Hensen N."/>
            <person name="Bonometti L."/>
            <person name="Westerberg I."/>
            <person name="Brannstrom I.O."/>
            <person name="Guillou S."/>
            <person name="Cros-Aarteil S."/>
            <person name="Calhoun S."/>
            <person name="Haridas S."/>
            <person name="Kuo A."/>
            <person name="Mondo S."/>
            <person name="Pangilinan J."/>
            <person name="Riley R."/>
            <person name="LaButti K."/>
            <person name="Andreopoulos B."/>
            <person name="Lipzen A."/>
            <person name="Chen C."/>
            <person name="Yan M."/>
            <person name="Daum C."/>
            <person name="Ng V."/>
            <person name="Clum A."/>
            <person name="Steindorff A."/>
            <person name="Ohm R.A."/>
            <person name="Martin F."/>
            <person name="Silar P."/>
            <person name="Natvig D.O."/>
            <person name="Lalanne C."/>
            <person name="Gautier V."/>
            <person name="Ament-Velasquez S.L."/>
            <person name="Kruys A."/>
            <person name="Hutchinson M.I."/>
            <person name="Powell A.J."/>
            <person name="Barry K."/>
            <person name="Miller A.N."/>
            <person name="Grigoriev I.V."/>
            <person name="Debuchy R."/>
            <person name="Gladieux P."/>
            <person name="Hiltunen Thoren M."/>
            <person name="Johannesson H."/>
        </authorList>
    </citation>
    <scope>NUCLEOTIDE SEQUENCE</scope>
    <source>
        <strain evidence="2">CBS 731.68</strain>
    </source>
</reference>
<feature type="compositionally biased region" description="Polar residues" evidence="1">
    <location>
        <begin position="107"/>
        <end position="125"/>
    </location>
</feature>
<dbReference type="RefSeq" id="XP_062650506.1">
    <property type="nucleotide sequence ID" value="XM_062786083.1"/>
</dbReference>
<reference evidence="2" key="2">
    <citation type="submission" date="2023-05" db="EMBL/GenBank/DDBJ databases">
        <authorList>
            <consortium name="Lawrence Berkeley National Laboratory"/>
            <person name="Steindorff A."/>
            <person name="Hensen N."/>
            <person name="Bonometti L."/>
            <person name="Westerberg I."/>
            <person name="Brannstrom I.O."/>
            <person name="Guillou S."/>
            <person name="Cros-Aarteil S."/>
            <person name="Calhoun S."/>
            <person name="Haridas S."/>
            <person name="Kuo A."/>
            <person name="Mondo S."/>
            <person name="Pangilinan J."/>
            <person name="Riley R."/>
            <person name="Labutti K."/>
            <person name="Andreopoulos B."/>
            <person name="Lipzen A."/>
            <person name="Chen C."/>
            <person name="Yanf M."/>
            <person name="Daum C."/>
            <person name="Ng V."/>
            <person name="Clum A."/>
            <person name="Ohm R."/>
            <person name="Martin F."/>
            <person name="Silar P."/>
            <person name="Natvig D."/>
            <person name="Lalanne C."/>
            <person name="Gautier V."/>
            <person name="Ament-Velasquez S.L."/>
            <person name="Kruys A."/>
            <person name="Hutchinson M.I."/>
            <person name="Powell A.J."/>
            <person name="Barry K."/>
            <person name="Miller A.N."/>
            <person name="Grigoriev I.V."/>
            <person name="Debuchy R."/>
            <person name="Gladieux P."/>
            <person name="Thoren M.H."/>
            <person name="Johannesson H."/>
        </authorList>
    </citation>
    <scope>NUCLEOTIDE SEQUENCE</scope>
    <source>
        <strain evidence="2">CBS 731.68</strain>
    </source>
</reference>
<proteinExistence type="predicted"/>
<dbReference type="Proteomes" id="UP001302602">
    <property type="component" value="Unassembled WGS sequence"/>
</dbReference>
<protein>
    <submittedName>
        <fullName evidence="2">Uncharacterized protein</fullName>
    </submittedName>
</protein>
<evidence type="ECO:0000313" key="3">
    <source>
        <dbReference type="Proteomes" id="UP001302602"/>
    </source>
</evidence>
<gene>
    <name evidence="2" type="ORF">N657DRAFT_174235</name>
</gene>